<feature type="compositionally biased region" description="Pro residues" evidence="1">
    <location>
        <begin position="110"/>
        <end position="122"/>
    </location>
</feature>
<keyword evidence="3" id="KW-1185">Reference proteome</keyword>
<feature type="compositionally biased region" description="Polar residues" evidence="1">
    <location>
        <begin position="21"/>
        <end position="36"/>
    </location>
</feature>
<feature type="compositionally biased region" description="Basic and acidic residues" evidence="1">
    <location>
        <begin position="362"/>
        <end position="372"/>
    </location>
</feature>
<evidence type="ECO:0000256" key="1">
    <source>
        <dbReference type="SAM" id="MobiDB-lite"/>
    </source>
</evidence>
<feature type="region of interest" description="Disordered" evidence="1">
    <location>
        <begin position="633"/>
        <end position="653"/>
    </location>
</feature>
<feature type="compositionally biased region" description="Basic and acidic residues" evidence="1">
    <location>
        <begin position="324"/>
        <end position="338"/>
    </location>
</feature>
<feature type="compositionally biased region" description="Low complexity" evidence="1">
    <location>
        <begin position="95"/>
        <end position="109"/>
    </location>
</feature>
<reference evidence="2 3" key="1">
    <citation type="submission" date="2016-07" db="EMBL/GenBank/DDBJ databases">
        <title>Draft genome of the white-rot fungus Obba rivulosa 3A-2.</title>
        <authorList>
            <consortium name="DOE Joint Genome Institute"/>
            <person name="Miettinen O."/>
            <person name="Riley R."/>
            <person name="Acob R."/>
            <person name="Barry K."/>
            <person name="Cullen D."/>
            <person name="De Vries R."/>
            <person name="Hainaut M."/>
            <person name="Hatakka A."/>
            <person name="Henrissat B."/>
            <person name="Hilden K."/>
            <person name="Kuo R."/>
            <person name="Labutti K."/>
            <person name="Lipzen A."/>
            <person name="Makela M.R."/>
            <person name="Sandor L."/>
            <person name="Spatafora J.W."/>
            <person name="Grigoriev I.V."/>
            <person name="Hibbett D.S."/>
        </authorList>
    </citation>
    <scope>NUCLEOTIDE SEQUENCE [LARGE SCALE GENOMIC DNA]</scope>
    <source>
        <strain evidence="2 3">3A-2</strain>
    </source>
</reference>
<feature type="compositionally biased region" description="Pro residues" evidence="1">
    <location>
        <begin position="422"/>
        <end position="431"/>
    </location>
</feature>
<feature type="compositionally biased region" description="Basic residues" evidence="1">
    <location>
        <begin position="351"/>
        <end position="361"/>
    </location>
</feature>
<dbReference type="EMBL" id="KV722711">
    <property type="protein sequence ID" value="OCH84174.1"/>
    <property type="molecule type" value="Genomic_DNA"/>
</dbReference>
<gene>
    <name evidence="2" type="ORF">OBBRIDRAFT_829604</name>
</gene>
<dbReference type="Proteomes" id="UP000250043">
    <property type="component" value="Unassembled WGS sequence"/>
</dbReference>
<feature type="compositionally biased region" description="Low complexity" evidence="1">
    <location>
        <begin position="299"/>
        <end position="309"/>
    </location>
</feature>
<feature type="compositionally biased region" description="Pro residues" evidence="1">
    <location>
        <begin position="174"/>
        <end position="187"/>
    </location>
</feature>
<feature type="region of interest" description="Disordered" evidence="1">
    <location>
        <begin position="233"/>
        <end position="613"/>
    </location>
</feature>
<dbReference type="AlphaFoldDB" id="A0A8E2DFU4"/>
<feature type="region of interest" description="Disordered" evidence="1">
    <location>
        <begin position="1"/>
        <end position="212"/>
    </location>
</feature>
<name>A0A8E2DFU4_9APHY</name>
<feature type="compositionally biased region" description="Low complexity" evidence="1">
    <location>
        <begin position="260"/>
        <end position="281"/>
    </location>
</feature>
<feature type="compositionally biased region" description="Basic and acidic residues" evidence="1">
    <location>
        <begin position="196"/>
        <end position="206"/>
    </location>
</feature>
<feature type="compositionally biased region" description="Acidic residues" evidence="1">
    <location>
        <begin position="244"/>
        <end position="256"/>
    </location>
</feature>
<feature type="compositionally biased region" description="Gly residues" evidence="1">
    <location>
        <begin position="48"/>
        <end position="57"/>
    </location>
</feature>
<accession>A0A8E2DFU4</accession>
<feature type="compositionally biased region" description="Basic and acidic residues" evidence="1">
    <location>
        <begin position="502"/>
        <end position="518"/>
    </location>
</feature>
<dbReference type="OrthoDB" id="3267789at2759"/>
<evidence type="ECO:0000313" key="3">
    <source>
        <dbReference type="Proteomes" id="UP000250043"/>
    </source>
</evidence>
<protein>
    <submittedName>
        <fullName evidence="2">Uncharacterized protein</fullName>
    </submittedName>
</protein>
<evidence type="ECO:0000313" key="2">
    <source>
        <dbReference type="EMBL" id="OCH84174.1"/>
    </source>
</evidence>
<proteinExistence type="predicted"/>
<sequence length="653" mass="67917">MASPLNPSAASGGGSPALPNQPASGRSNWGKNNTPGSAFRGISRGRTPRGGGRGPRGGRSASGKGPSSDRPEASGPRSNTESGKNGAPADILLARSSTLTPSVPPTSSTLPPPPNSLPSRPKPSPRKAPEPRRKASAGPSDPITPTTPNPPYTTSTRPSTRRRRSQNGGKPAAPVAPPKPAPVPEPNPSSNRAKTTHREPPPHIHVSDVTYTHGVAHDVEVLVEHVRSMAIERPHTPGSHIDWAGDEDDSLPDLDDWGITSTLTDRTSSSDKASASTKDTTISPILEDTLKPLPSLELSTAATSPASTKAADELLESVSEAPEDTPKAEKAEATEKPVSEAVPPQPDKDKPKPRRASRAKNVRRDSKSEVVDKAGNGIKEPAPEPHAPIFSGKAAEPAKSHPAETVPNTSPAKIAAQAPLHPSLPPKPTVAPAPRRNSRANQTELQSKPVPGQQPPEPKATEVASPSVALKPAVSEERPVKSTPPESVLETSIPVPSTVRSPKADERLAKSLPADHDLQSSARSPAPDARQAKSPIPGLDASSTRSSTPGHTSSHSVPDARGFHAPQTRSRTQGRRPPHFSPPGDHLDAGHAHHTRTHSMPPTGPGIAAAHSRTVHARPVLTVDAISRLARTLGGSGVGVAKREAATVSAAKN</sequence>
<feature type="compositionally biased region" description="Polar residues" evidence="1">
    <location>
        <begin position="541"/>
        <end position="556"/>
    </location>
</feature>
<organism evidence="2 3">
    <name type="scientific">Obba rivulosa</name>
    <dbReference type="NCBI Taxonomy" id="1052685"/>
    <lineage>
        <taxon>Eukaryota</taxon>
        <taxon>Fungi</taxon>
        <taxon>Dikarya</taxon>
        <taxon>Basidiomycota</taxon>
        <taxon>Agaricomycotina</taxon>
        <taxon>Agaricomycetes</taxon>
        <taxon>Polyporales</taxon>
        <taxon>Gelatoporiaceae</taxon>
        <taxon>Obba</taxon>
    </lineage>
</organism>